<evidence type="ECO:0000256" key="1">
    <source>
        <dbReference type="SAM" id="Coils"/>
    </source>
</evidence>
<keyword evidence="1" id="KW-0175">Coiled coil</keyword>
<dbReference type="RefSeq" id="WP_221226218.1">
    <property type="nucleotide sequence ID" value="NZ_JACIDY010000019.1"/>
</dbReference>
<comment type="caution">
    <text evidence="2">The sequence shown here is derived from an EMBL/GenBank/DDBJ whole genome shotgun (WGS) entry which is preliminary data.</text>
</comment>
<proteinExistence type="predicted"/>
<name>A0A7W6C3C2_9SPHN</name>
<dbReference type="Proteomes" id="UP000561459">
    <property type="component" value="Unassembled WGS sequence"/>
</dbReference>
<reference evidence="2 3" key="1">
    <citation type="submission" date="2020-08" db="EMBL/GenBank/DDBJ databases">
        <title>Genomic Encyclopedia of Type Strains, Phase IV (KMG-IV): sequencing the most valuable type-strain genomes for metagenomic binning, comparative biology and taxonomic classification.</title>
        <authorList>
            <person name="Goeker M."/>
        </authorList>
    </citation>
    <scope>NUCLEOTIDE SEQUENCE [LARGE SCALE GENOMIC DNA]</scope>
    <source>
        <strain evidence="2 3">DSM 27568</strain>
    </source>
</reference>
<dbReference type="EMBL" id="JACIDY010000019">
    <property type="protein sequence ID" value="MBB3941767.1"/>
    <property type="molecule type" value="Genomic_DNA"/>
</dbReference>
<dbReference type="AlphaFoldDB" id="A0A7W6C3C2"/>
<evidence type="ECO:0000313" key="2">
    <source>
        <dbReference type="EMBL" id="MBB3941767.1"/>
    </source>
</evidence>
<keyword evidence="3" id="KW-1185">Reference proteome</keyword>
<gene>
    <name evidence="2" type="ORF">GGR39_003448</name>
</gene>
<organism evidence="2 3">
    <name type="scientific">Novosphingobium fluoreni</name>
    <dbReference type="NCBI Taxonomy" id="1391222"/>
    <lineage>
        <taxon>Bacteria</taxon>
        <taxon>Pseudomonadati</taxon>
        <taxon>Pseudomonadota</taxon>
        <taxon>Alphaproteobacteria</taxon>
        <taxon>Sphingomonadales</taxon>
        <taxon>Sphingomonadaceae</taxon>
        <taxon>Novosphingobium</taxon>
    </lineage>
</organism>
<feature type="coiled-coil region" evidence="1">
    <location>
        <begin position="17"/>
        <end position="65"/>
    </location>
</feature>
<sequence>MSGPALNLTISNQGHKLANVATRMDSIEREHQKHIERAVGLETNLQNLEKGQERIAHQLEKMEADGEKTRAEIIESLRELRSVSLKD</sequence>
<protein>
    <submittedName>
        <fullName evidence="2">Septal ring factor EnvC (AmiA/AmiB activator)</fullName>
    </submittedName>
</protein>
<accession>A0A7W6C3C2</accession>
<evidence type="ECO:0000313" key="3">
    <source>
        <dbReference type="Proteomes" id="UP000561459"/>
    </source>
</evidence>